<dbReference type="EC" id="2.7.7.65" evidence="1"/>
<accession>A0ABQ3G947</accession>
<dbReference type="InterPro" id="IPR043128">
    <property type="entry name" value="Rev_trsase/Diguanyl_cyclase"/>
</dbReference>
<protein>
    <recommendedName>
        <fullName evidence="1">diguanylate cyclase</fullName>
        <ecNumber evidence="1">2.7.7.65</ecNumber>
    </recommendedName>
</protein>
<dbReference type="RefSeq" id="WP_189689990.1">
    <property type="nucleotide sequence ID" value="NZ_BMYK01000026.1"/>
</dbReference>
<dbReference type="EMBL" id="BMYK01000026">
    <property type="protein sequence ID" value="GHC98431.1"/>
    <property type="molecule type" value="Genomic_DNA"/>
</dbReference>
<reference evidence="6" key="1">
    <citation type="journal article" date="2019" name="Int. J. Syst. Evol. Microbiol.">
        <title>The Global Catalogue of Microorganisms (GCM) 10K type strain sequencing project: providing services to taxonomists for standard genome sequencing and annotation.</title>
        <authorList>
            <consortium name="The Broad Institute Genomics Platform"/>
            <consortium name="The Broad Institute Genome Sequencing Center for Infectious Disease"/>
            <person name="Wu L."/>
            <person name="Ma J."/>
        </authorList>
    </citation>
    <scope>NUCLEOTIDE SEQUENCE [LARGE SCALE GENOMIC DNA]</scope>
    <source>
        <strain evidence="6">KCTC 23314</strain>
    </source>
</reference>
<evidence type="ECO:0000256" key="3">
    <source>
        <dbReference type="SAM" id="Phobius"/>
    </source>
</evidence>
<dbReference type="InterPro" id="IPR029787">
    <property type="entry name" value="Nucleotide_cyclase"/>
</dbReference>
<feature type="transmembrane region" description="Helical" evidence="3">
    <location>
        <begin position="196"/>
        <end position="212"/>
    </location>
</feature>
<dbReference type="NCBIfam" id="TIGR00254">
    <property type="entry name" value="GGDEF"/>
    <property type="match status" value="1"/>
</dbReference>
<evidence type="ECO:0000313" key="6">
    <source>
        <dbReference type="Proteomes" id="UP000626210"/>
    </source>
</evidence>
<comment type="catalytic activity">
    <reaction evidence="2">
        <text>2 GTP = 3',3'-c-di-GMP + 2 diphosphate</text>
        <dbReference type="Rhea" id="RHEA:24898"/>
        <dbReference type="ChEBI" id="CHEBI:33019"/>
        <dbReference type="ChEBI" id="CHEBI:37565"/>
        <dbReference type="ChEBI" id="CHEBI:58805"/>
        <dbReference type="EC" id="2.7.7.65"/>
    </reaction>
</comment>
<dbReference type="InterPro" id="IPR000160">
    <property type="entry name" value="GGDEF_dom"/>
</dbReference>
<evidence type="ECO:0000256" key="2">
    <source>
        <dbReference type="ARBA" id="ARBA00034247"/>
    </source>
</evidence>
<dbReference type="Gene3D" id="3.30.70.270">
    <property type="match status" value="1"/>
</dbReference>
<name>A0ABQ3G947_9BURK</name>
<comment type="caution">
    <text evidence="5">The sequence shown here is derived from an EMBL/GenBank/DDBJ whole genome shotgun (WGS) entry which is preliminary data.</text>
</comment>
<sequence>MSIRTGIRHKMRALGHAPSHLMSGLRELQDIDDETRIELYRINLRRLLIIAFSVGSLVGAYAVIFWPFTLELDSVEALWRRHIGIAHLYFLAWWIVVAFATIAIRRLPVEHVAVKALQFGVPTGGLLFCVAVTVIDQAVTPNTSPFLIGSIAIGLLMLMSPAMAATVHAVGYSAFFFALPLTQHSHAVLLSNRSDGLTISVISVLLSIMLWRKDASVIMARKAIERKNEELKRAAEHDALTGVLSRAELLRRAGAQLLRARRRGSDISAVMLDLDHFKRINDVHGHQAGDAVLVNAARLMSRSVRDTDLVGRMGGEEFMIVLPDTNNKDAVGVANKLCSSMATAAFDLPGGSSIAVTASCGVSTIGSGSGRELEWLYASTDHALYEAKNTGRNRVSNAYQLHALSTSEFQRLR</sequence>
<dbReference type="SMART" id="SM00267">
    <property type="entry name" value="GGDEF"/>
    <property type="match status" value="1"/>
</dbReference>
<evidence type="ECO:0000313" key="5">
    <source>
        <dbReference type="EMBL" id="GHC98431.1"/>
    </source>
</evidence>
<keyword evidence="3" id="KW-0472">Membrane</keyword>
<feature type="transmembrane region" description="Helical" evidence="3">
    <location>
        <begin position="47"/>
        <end position="66"/>
    </location>
</feature>
<gene>
    <name evidence="5" type="ORF">GCM10007320_54120</name>
</gene>
<dbReference type="PANTHER" id="PTHR45138:SF9">
    <property type="entry name" value="DIGUANYLATE CYCLASE DGCM-RELATED"/>
    <property type="match status" value="1"/>
</dbReference>
<dbReference type="Proteomes" id="UP000626210">
    <property type="component" value="Unassembled WGS sequence"/>
</dbReference>
<feature type="transmembrane region" description="Helical" evidence="3">
    <location>
        <begin position="86"/>
        <end position="104"/>
    </location>
</feature>
<feature type="transmembrane region" description="Helical" evidence="3">
    <location>
        <begin position="116"/>
        <end position="135"/>
    </location>
</feature>
<feature type="domain" description="GGDEF" evidence="4">
    <location>
        <begin position="265"/>
        <end position="400"/>
    </location>
</feature>
<evidence type="ECO:0000256" key="1">
    <source>
        <dbReference type="ARBA" id="ARBA00012528"/>
    </source>
</evidence>
<feature type="transmembrane region" description="Helical" evidence="3">
    <location>
        <begin position="147"/>
        <end position="175"/>
    </location>
</feature>
<proteinExistence type="predicted"/>
<organism evidence="5 6">
    <name type="scientific">Pseudorhodoferax aquiterrae</name>
    <dbReference type="NCBI Taxonomy" id="747304"/>
    <lineage>
        <taxon>Bacteria</taxon>
        <taxon>Pseudomonadati</taxon>
        <taxon>Pseudomonadota</taxon>
        <taxon>Betaproteobacteria</taxon>
        <taxon>Burkholderiales</taxon>
        <taxon>Comamonadaceae</taxon>
    </lineage>
</organism>
<keyword evidence="3" id="KW-1133">Transmembrane helix</keyword>
<dbReference type="SUPFAM" id="SSF55073">
    <property type="entry name" value="Nucleotide cyclase"/>
    <property type="match status" value="1"/>
</dbReference>
<evidence type="ECO:0000259" key="4">
    <source>
        <dbReference type="PROSITE" id="PS50887"/>
    </source>
</evidence>
<dbReference type="PROSITE" id="PS50887">
    <property type="entry name" value="GGDEF"/>
    <property type="match status" value="1"/>
</dbReference>
<keyword evidence="6" id="KW-1185">Reference proteome</keyword>
<dbReference type="PANTHER" id="PTHR45138">
    <property type="entry name" value="REGULATORY COMPONENTS OF SENSORY TRANSDUCTION SYSTEM"/>
    <property type="match status" value="1"/>
</dbReference>
<keyword evidence="3" id="KW-0812">Transmembrane</keyword>
<dbReference type="Pfam" id="PF00990">
    <property type="entry name" value="GGDEF"/>
    <property type="match status" value="1"/>
</dbReference>
<dbReference type="InterPro" id="IPR050469">
    <property type="entry name" value="Diguanylate_Cyclase"/>
</dbReference>
<dbReference type="CDD" id="cd01949">
    <property type="entry name" value="GGDEF"/>
    <property type="match status" value="1"/>
</dbReference>